<dbReference type="Pfam" id="PF00318">
    <property type="entry name" value="Ribosomal_S2"/>
    <property type="match status" value="1"/>
</dbReference>
<sequence length="264" mass="29220">MLELLQAGVHFGHKTVRRHPKMMPYIFGERGGINIIDLDKTLSMTKTTLVRLQEIAARGGTVLFVGTKKQVSDTVRHEAESCGMPYVTNRWLGGTFTNFSEVSKQIRRYHDLKDKKESGVLARKYTKKEQVVFLREIDELEKKVGGISNMRRLPEAIIIIDCKKEKTALRESKIVNVPVFALLDTNVNPDDINYGIPANDDAVKTVNMMVHLFAEAIKAGQAHPVVERSGAVTTTTPVKSKVTGQASLLSENGAVVGTPFSDQA</sequence>
<dbReference type="Gene3D" id="1.10.287.610">
    <property type="entry name" value="Helix hairpin bin"/>
    <property type="match status" value="1"/>
</dbReference>
<proteinExistence type="inferred from homology"/>
<dbReference type="PANTHER" id="PTHR12534">
    <property type="entry name" value="30S RIBOSOMAL PROTEIN S2 PROKARYOTIC AND ORGANELLAR"/>
    <property type="match status" value="1"/>
</dbReference>
<accession>A0A1F7WG46</accession>
<evidence type="ECO:0000256" key="2">
    <source>
        <dbReference type="ARBA" id="ARBA00022980"/>
    </source>
</evidence>
<comment type="caution">
    <text evidence="7">The sequence shown here is derived from an EMBL/GenBank/DDBJ whole genome shotgun (WGS) entry which is preliminary data.</text>
</comment>
<dbReference type="PANTHER" id="PTHR12534:SF0">
    <property type="entry name" value="SMALL RIBOSOMAL SUBUNIT PROTEIN US2M"/>
    <property type="match status" value="1"/>
</dbReference>
<dbReference type="STRING" id="1802424.A2480_00515"/>
<dbReference type="InterPro" id="IPR023591">
    <property type="entry name" value="Ribosomal_uS2_flav_dom_sf"/>
</dbReference>
<dbReference type="PROSITE" id="PS00963">
    <property type="entry name" value="RIBOSOMAL_S2_2"/>
    <property type="match status" value="1"/>
</dbReference>
<protein>
    <recommendedName>
        <fullName evidence="4 5">Small ribosomal subunit protein uS2</fullName>
    </recommendedName>
</protein>
<gene>
    <name evidence="5" type="primary">rpsB</name>
    <name evidence="7" type="ORF">A2480_00515</name>
</gene>
<dbReference type="GO" id="GO:0006412">
    <property type="term" value="P:translation"/>
    <property type="evidence" value="ECO:0007669"/>
    <property type="project" value="UniProtKB-UniRule"/>
</dbReference>
<dbReference type="EMBL" id="MGFG01000016">
    <property type="protein sequence ID" value="OGM01148.1"/>
    <property type="molecule type" value="Genomic_DNA"/>
</dbReference>
<dbReference type="GO" id="GO:0003735">
    <property type="term" value="F:structural constituent of ribosome"/>
    <property type="evidence" value="ECO:0007669"/>
    <property type="project" value="InterPro"/>
</dbReference>
<dbReference type="InterPro" id="IPR018130">
    <property type="entry name" value="Ribosomal_uS2_CS"/>
</dbReference>
<dbReference type="InterPro" id="IPR001865">
    <property type="entry name" value="Ribosomal_uS2"/>
</dbReference>
<keyword evidence="2 5" id="KW-0689">Ribosomal protein</keyword>
<evidence type="ECO:0000256" key="6">
    <source>
        <dbReference type="RuleBase" id="RU003631"/>
    </source>
</evidence>
<evidence type="ECO:0000256" key="4">
    <source>
        <dbReference type="ARBA" id="ARBA00035256"/>
    </source>
</evidence>
<keyword evidence="3 5" id="KW-0687">Ribonucleoprotein</keyword>
<dbReference type="Proteomes" id="UP000176988">
    <property type="component" value="Unassembled WGS sequence"/>
</dbReference>
<evidence type="ECO:0000313" key="7">
    <source>
        <dbReference type="EMBL" id="OGM01148.1"/>
    </source>
</evidence>
<dbReference type="CDD" id="cd01425">
    <property type="entry name" value="RPS2"/>
    <property type="match status" value="1"/>
</dbReference>
<comment type="similarity">
    <text evidence="1 5 6">Belongs to the universal ribosomal protein uS2 family.</text>
</comment>
<dbReference type="Gene3D" id="3.40.50.10490">
    <property type="entry name" value="Glucose-6-phosphate isomerase like protein, domain 1"/>
    <property type="match status" value="1"/>
</dbReference>
<evidence type="ECO:0000256" key="3">
    <source>
        <dbReference type="ARBA" id="ARBA00023274"/>
    </source>
</evidence>
<reference evidence="7 8" key="1">
    <citation type="journal article" date="2016" name="Nat. Commun.">
        <title>Thousands of microbial genomes shed light on interconnected biogeochemical processes in an aquifer system.</title>
        <authorList>
            <person name="Anantharaman K."/>
            <person name="Brown C.T."/>
            <person name="Hug L.A."/>
            <person name="Sharon I."/>
            <person name="Castelle C.J."/>
            <person name="Probst A.J."/>
            <person name="Thomas B.C."/>
            <person name="Singh A."/>
            <person name="Wilkins M.J."/>
            <person name="Karaoz U."/>
            <person name="Brodie E.L."/>
            <person name="Williams K.H."/>
            <person name="Hubbard S.S."/>
            <person name="Banfield J.F."/>
        </authorList>
    </citation>
    <scope>NUCLEOTIDE SEQUENCE [LARGE SCALE GENOMIC DNA]</scope>
</reference>
<evidence type="ECO:0000313" key="8">
    <source>
        <dbReference type="Proteomes" id="UP000176988"/>
    </source>
</evidence>
<evidence type="ECO:0000256" key="1">
    <source>
        <dbReference type="ARBA" id="ARBA00006242"/>
    </source>
</evidence>
<evidence type="ECO:0000256" key="5">
    <source>
        <dbReference type="HAMAP-Rule" id="MF_00291"/>
    </source>
</evidence>
<dbReference type="PROSITE" id="PS00962">
    <property type="entry name" value="RIBOSOMAL_S2_1"/>
    <property type="match status" value="1"/>
</dbReference>
<dbReference type="PRINTS" id="PR00395">
    <property type="entry name" value="RIBOSOMALS2"/>
</dbReference>
<dbReference type="SUPFAM" id="SSF52313">
    <property type="entry name" value="Ribosomal protein S2"/>
    <property type="match status" value="1"/>
</dbReference>
<dbReference type="GO" id="GO:0022627">
    <property type="term" value="C:cytosolic small ribosomal subunit"/>
    <property type="evidence" value="ECO:0007669"/>
    <property type="project" value="TreeGrafter"/>
</dbReference>
<dbReference type="InterPro" id="IPR005706">
    <property type="entry name" value="Ribosomal_uS2_bac/mit/plastid"/>
</dbReference>
<dbReference type="NCBIfam" id="TIGR01011">
    <property type="entry name" value="rpsB_bact"/>
    <property type="match status" value="1"/>
</dbReference>
<dbReference type="AlphaFoldDB" id="A0A1F7WG46"/>
<organism evidence="7 8">
    <name type="scientific">Candidatus Uhrbacteria bacterium RIFOXYC2_FULL_47_19</name>
    <dbReference type="NCBI Taxonomy" id="1802424"/>
    <lineage>
        <taxon>Bacteria</taxon>
        <taxon>Candidatus Uhriibacteriota</taxon>
    </lineage>
</organism>
<dbReference type="HAMAP" id="MF_00291_B">
    <property type="entry name" value="Ribosomal_uS2_B"/>
    <property type="match status" value="1"/>
</dbReference>
<name>A0A1F7WG46_9BACT</name>